<dbReference type="PRINTS" id="PR00344">
    <property type="entry name" value="BCTRLSENSOR"/>
</dbReference>
<evidence type="ECO:0000259" key="7">
    <source>
        <dbReference type="PROSITE" id="PS50110"/>
    </source>
</evidence>
<protein>
    <recommendedName>
        <fullName evidence="2">histidine kinase</fullName>
        <ecNumber evidence="2">2.7.13.3</ecNumber>
    </recommendedName>
</protein>
<dbReference type="PANTHER" id="PTHR45339:SF5">
    <property type="entry name" value="HISTIDINE KINASE"/>
    <property type="match status" value="1"/>
</dbReference>
<dbReference type="PROSITE" id="PS50109">
    <property type="entry name" value="HIS_KIN"/>
    <property type="match status" value="1"/>
</dbReference>
<proteinExistence type="predicted"/>
<dbReference type="InterPro" id="IPR003661">
    <property type="entry name" value="HisK_dim/P_dom"/>
</dbReference>
<dbReference type="InterPro" id="IPR036097">
    <property type="entry name" value="HisK_dim/P_sf"/>
</dbReference>
<feature type="domain" description="Histidine kinase" evidence="6">
    <location>
        <begin position="241"/>
        <end position="455"/>
    </location>
</feature>
<keyword evidence="9" id="KW-1185">Reference proteome</keyword>
<evidence type="ECO:0000313" key="9">
    <source>
        <dbReference type="Proteomes" id="UP000606490"/>
    </source>
</evidence>
<evidence type="ECO:0000313" key="8">
    <source>
        <dbReference type="EMBL" id="MBL6458300.1"/>
    </source>
</evidence>
<dbReference type="Gene3D" id="3.40.50.2300">
    <property type="match status" value="1"/>
</dbReference>
<evidence type="ECO:0000256" key="5">
    <source>
        <dbReference type="SAM" id="Phobius"/>
    </source>
</evidence>
<evidence type="ECO:0000256" key="4">
    <source>
        <dbReference type="PROSITE-ProRule" id="PRU00169"/>
    </source>
</evidence>
<sequence length="607" mass="63554">MSFPPATRLAMAFMLALVFACILGILWRQDRRQSALREWSLACLLIAIGAAARAAPEMPDWLRIAGPNSLLLLGFGCFWAGARHFRGARPLAALRYGGTLLWLALLPLVLDQLAIRVSFISGLFGLYALLIAWEFRCGMRVAPLPSHAPLIGVFAIFGALCFSRIPFAAWFGFEGTTMRTLPVASWNDALAVAMLACFAGVAVMLVAIARESAERQSNAGLAAARDRADAASRNKSRFLARMSHELRTPLNAVYGMAQVLARDPALGPVQREQARLLVEAGGQLLGIVNDALDLGRVEAGQLDLALRPVPLAETLRASLAQAEATATARGQELRLDLAPDLPERVACDPQRLRQILMSLLGHAIRSSPPGGRVALAAAWGEGLLRLYVTDTGPALPEEPSGEVAPGWGGSEAGEGTGLGLAIAAALAGAMGGSLRHAPGPDGQGNRFTLLLPAPAAEAPEPGRSLRLLVVDDASPDRNLARALLEPAGHRVEEAADGMSALAALQSDPLPDAVLMDVEMRPLDGLAATRMIRAMDGPAARLPVIAITAGAAGDRAACLAAGMDGHLAKPVGRAALLAELARVTAPMGAPAEAARSLHGSGIITRSFP</sequence>
<dbReference type="RefSeq" id="WP_202828042.1">
    <property type="nucleotide sequence ID" value="NZ_JAEUXJ010000013.1"/>
</dbReference>
<evidence type="ECO:0000256" key="2">
    <source>
        <dbReference type="ARBA" id="ARBA00012438"/>
    </source>
</evidence>
<dbReference type="Pfam" id="PF02518">
    <property type="entry name" value="HATPase_c"/>
    <property type="match status" value="1"/>
</dbReference>
<dbReference type="InterPro" id="IPR005467">
    <property type="entry name" value="His_kinase_dom"/>
</dbReference>
<dbReference type="Gene3D" id="3.30.565.10">
    <property type="entry name" value="Histidine kinase-like ATPase, C-terminal domain"/>
    <property type="match status" value="1"/>
</dbReference>
<keyword evidence="3 4" id="KW-0597">Phosphoprotein</keyword>
<dbReference type="SMART" id="SM00388">
    <property type="entry name" value="HisKA"/>
    <property type="match status" value="1"/>
</dbReference>
<dbReference type="SMART" id="SM00448">
    <property type="entry name" value="REC"/>
    <property type="match status" value="1"/>
</dbReference>
<dbReference type="SUPFAM" id="SSF52172">
    <property type="entry name" value="CheY-like"/>
    <property type="match status" value="1"/>
</dbReference>
<accession>A0ABS1V9H5</accession>
<comment type="catalytic activity">
    <reaction evidence="1">
        <text>ATP + protein L-histidine = ADP + protein N-phospho-L-histidine.</text>
        <dbReference type="EC" id="2.7.13.3"/>
    </reaction>
</comment>
<dbReference type="SUPFAM" id="SSF55874">
    <property type="entry name" value="ATPase domain of HSP90 chaperone/DNA topoisomerase II/histidine kinase"/>
    <property type="match status" value="1"/>
</dbReference>
<comment type="caution">
    <text evidence="8">The sequence shown here is derived from an EMBL/GenBank/DDBJ whole genome shotgun (WGS) entry which is preliminary data.</text>
</comment>
<dbReference type="CDD" id="cd00082">
    <property type="entry name" value="HisKA"/>
    <property type="match status" value="1"/>
</dbReference>
<feature type="transmembrane region" description="Helical" evidence="5">
    <location>
        <begin position="61"/>
        <end position="81"/>
    </location>
</feature>
<feature type="transmembrane region" description="Helical" evidence="5">
    <location>
        <begin position="147"/>
        <end position="169"/>
    </location>
</feature>
<keyword evidence="5" id="KW-0472">Membrane</keyword>
<feature type="domain" description="Response regulatory" evidence="7">
    <location>
        <begin position="466"/>
        <end position="583"/>
    </location>
</feature>
<dbReference type="Pfam" id="PF00512">
    <property type="entry name" value="HisKA"/>
    <property type="match status" value="1"/>
</dbReference>
<dbReference type="EC" id="2.7.13.3" evidence="2"/>
<dbReference type="InterPro" id="IPR001789">
    <property type="entry name" value="Sig_transdc_resp-reg_receiver"/>
</dbReference>
<dbReference type="CDD" id="cd17546">
    <property type="entry name" value="REC_hyHK_CKI1_RcsC-like"/>
    <property type="match status" value="1"/>
</dbReference>
<evidence type="ECO:0000256" key="3">
    <source>
        <dbReference type="ARBA" id="ARBA00022553"/>
    </source>
</evidence>
<dbReference type="EMBL" id="JAEUXJ010000013">
    <property type="protein sequence ID" value="MBL6458300.1"/>
    <property type="molecule type" value="Genomic_DNA"/>
</dbReference>
<feature type="transmembrane region" description="Helical" evidence="5">
    <location>
        <begin position="39"/>
        <end position="55"/>
    </location>
</feature>
<dbReference type="Proteomes" id="UP000606490">
    <property type="component" value="Unassembled WGS sequence"/>
</dbReference>
<keyword evidence="5" id="KW-0812">Transmembrane</keyword>
<dbReference type="SUPFAM" id="SSF47384">
    <property type="entry name" value="Homodimeric domain of signal transducing histidine kinase"/>
    <property type="match status" value="1"/>
</dbReference>
<dbReference type="Gene3D" id="1.10.287.130">
    <property type="match status" value="1"/>
</dbReference>
<reference evidence="8 9" key="1">
    <citation type="submission" date="2021-01" db="EMBL/GenBank/DDBJ databases">
        <title>Belnapia mucosa sp. nov. and Belnapia arida sp. nov., isolated from the Tabernas Desert (Almeria, Spain).</title>
        <authorList>
            <person name="Molina-Menor E."/>
            <person name="Vidal-Verdu A."/>
            <person name="Calonge A."/>
            <person name="Satari L."/>
            <person name="Pereto Magraner J."/>
            <person name="Porcar Miralles M."/>
        </authorList>
    </citation>
    <scope>NUCLEOTIDE SEQUENCE [LARGE SCALE GENOMIC DNA]</scope>
    <source>
        <strain evidence="8 9">T6</strain>
    </source>
</reference>
<feature type="transmembrane region" description="Helical" evidence="5">
    <location>
        <begin position="116"/>
        <end position="135"/>
    </location>
</feature>
<dbReference type="InterPro" id="IPR036890">
    <property type="entry name" value="HATPase_C_sf"/>
</dbReference>
<feature type="modified residue" description="4-aspartylphosphate" evidence="4">
    <location>
        <position position="516"/>
    </location>
</feature>
<dbReference type="PROSITE" id="PS50110">
    <property type="entry name" value="RESPONSE_REGULATORY"/>
    <property type="match status" value="1"/>
</dbReference>
<keyword evidence="5" id="KW-1133">Transmembrane helix</keyword>
<evidence type="ECO:0000256" key="1">
    <source>
        <dbReference type="ARBA" id="ARBA00000085"/>
    </source>
</evidence>
<evidence type="ECO:0000259" key="6">
    <source>
        <dbReference type="PROSITE" id="PS50109"/>
    </source>
</evidence>
<dbReference type="PANTHER" id="PTHR45339">
    <property type="entry name" value="HYBRID SIGNAL TRANSDUCTION HISTIDINE KINASE J"/>
    <property type="match status" value="1"/>
</dbReference>
<dbReference type="InterPro" id="IPR011006">
    <property type="entry name" value="CheY-like_superfamily"/>
</dbReference>
<organism evidence="8 9">
    <name type="scientific">Belnapia mucosa</name>
    <dbReference type="NCBI Taxonomy" id="2804532"/>
    <lineage>
        <taxon>Bacteria</taxon>
        <taxon>Pseudomonadati</taxon>
        <taxon>Pseudomonadota</taxon>
        <taxon>Alphaproteobacteria</taxon>
        <taxon>Acetobacterales</taxon>
        <taxon>Roseomonadaceae</taxon>
        <taxon>Belnapia</taxon>
    </lineage>
</organism>
<dbReference type="SMART" id="SM00387">
    <property type="entry name" value="HATPase_c"/>
    <property type="match status" value="1"/>
</dbReference>
<name>A0ABS1V9H5_9PROT</name>
<feature type="transmembrane region" description="Helical" evidence="5">
    <location>
        <begin position="6"/>
        <end position="27"/>
    </location>
</feature>
<dbReference type="InterPro" id="IPR004358">
    <property type="entry name" value="Sig_transdc_His_kin-like_C"/>
</dbReference>
<dbReference type="Pfam" id="PF00072">
    <property type="entry name" value="Response_reg"/>
    <property type="match status" value="1"/>
</dbReference>
<feature type="transmembrane region" description="Helical" evidence="5">
    <location>
        <begin position="93"/>
        <end position="110"/>
    </location>
</feature>
<gene>
    <name evidence="8" type="ORF">JMJ55_23455</name>
</gene>
<feature type="transmembrane region" description="Helical" evidence="5">
    <location>
        <begin position="189"/>
        <end position="209"/>
    </location>
</feature>
<dbReference type="InterPro" id="IPR003594">
    <property type="entry name" value="HATPase_dom"/>
</dbReference>